<accession>A0A0A5I246</accession>
<dbReference type="GO" id="GO:0019491">
    <property type="term" value="P:ectoine biosynthetic process"/>
    <property type="evidence" value="ECO:0007669"/>
    <property type="project" value="UniProtKB-UniPathway"/>
</dbReference>
<dbReference type="OrthoDB" id="2436196at2"/>
<dbReference type="CDD" id="cd04301">
    <property type="entry name" value="NAT_SF"/>
    <property type="match status" value="1"/>
</dbReference>
<proteinExistence type="inferred from homology"/>
<dbReference type="EC" id="2.3.1.178" evidence="3 8"/>
<dbReference type="SUPFAM" id="SSF55729">
    <property type="entry name" value="Acyl-CoA N-acyltransferases (Nat)"/>
    <property type="match status" value="1"/>
</dbReference>
<evidence type="ECO:0000256" key="8">
    <source>
        <dbReference type="RuleBase" id="RU365045"/>
    </source>
</evidence>
<dbReference type="InterPro" id="IPR000182">
    <property type="entry name" value="GNAT_dom"/>
</dbReference>
<evidence type="ECO:0000256" key="1">
    <source>
        <dbReference type="ARBA" id="ARBA00004978"/>
    </source>
</evidence>
<evidence type="ECO:0000256" key="6">
    <source>
        <dbReference type="ARBA" id="ARBA00023315"/>
    </source>
</evidence>
<protein>
    <recommendedName>
        <fullName evidence="4 8">L-2,4-diaminobutyric acid acetyltransferase</fullName>
        <shortName evidence="8">DABA acetyltransferase</shortName>
        <ecNumber evidence="3 8">2.3.1.178</ecNumber>
    </recommendedName>
</protein>
<dbReference type="Proteomes" id="UP000030451">
    <property type="component" value="Unassembled WGS sequence"/>
</dbReference>
<reference evidence="10 11" key="1">
    <citation type="submission" date="2014-10" db="EMBL/GenBank/DDBJ databases">
        <title>Genome sequencing of Vibrio sinaloensis T08.</title>
        <authorList>
            <person name="Chan K.-G."/>
            <person name="Mohamad N.I."/>
        </authorList>
    </citation>
    <scope>NUCLEOTIDE SEQUENCE [LARGE SCALE GENOMIC DNA]</scope>
    <source>
        <strain evidence="10 11">T08</strain>
    </source>
</reference>
<organism evidence="10 11">
    <name type="scientific">Photobacterium sp. (strain ATCC 43367)</name>
    <dbReference type="NCBI Taxonomy" id="379097"/>
    <lineage>
        <taxon>Bacteria</taxon>
        <taxon>Pseudomonadati</taxon>
        <taxon>Pseudomonadota</taxon>
        <taxon>Gammaproteobacteria</taxon>
        <taxon>Vibrionales</taxon>
        <taxon>Vibrionaceae</taxon>
        <taxon>Vibrio</taxon>
        <taxon>Vibrio oreintalis group</taxon>
    </lineage>
</organism>
<dbReference type="STRING" id="379097.SE23_07670"/>
<dbReference type="InterPro" id="IPR016181">
    <property type="entry name" value="Acyl_CoA_acyltransferase"/>
</dbReference>
<dbReference type="UniPathway" id="UPA00067">
    <property type="reaction ID" value="UER00122"/>
</dbReference>
<dbReference type="InterPro" id="IPR012772">
    <property type="entry name" value="Ectoine_EctA"/>
</dbReference>
<sequence length="187" mass="20856">MHIPMIVSAPWVAYPEIDEQAHSHGSFEEPTAEDGDEIFNLIAQCPPLDTNSSYCNFLQSTHFSQTCLLARCDGEVSGFVSGYLKPDDPTTLFIWQVAVSPNHRGKGLAYQMLKSLFARKALRNIAAIETTITQENGASWALFKKIDKENGQQGSVSTFLDQTTHFKGKHDTEYLYRIPLKPTQTTG</sequence>
<keyword evidence="6 8" id="KW-0012">Acyltransferase</keyword>
<gene>
    <name evidence="8" type="primary">ectA</name>
    <name evidence="10" type="ORF">NM06_02840</name>
</gene>
<comment type="catalytic activity">
    <reaction evidence="7 8">
        <text>L-2,4-diaminobutanoate + acetyl-CoA = (2S)-4-acetamido-2-aminobutanoate + CoA + H(+)</text>
        <dbReference type="Rhea" id="RHEA:16901"/>
        <dbReference type="ChEBI" id="CHEBI:15378"/>
        <dbReference type="ChEBI" id="CHEBI:57287"/>
        <dbReference type="ChEBI" id="CHEBI:57288"/>
        <dbReference type="ChEBI" id="CHEBI:58761"/>
        <dbReference type="ChEBI" id="CHEBI:58929"/>
        <dbReference type="EC" id="2.3.1.178"/>
    </reaction>
</comment>
<dbReference type="Pfam" id="PF00583">
    <property type="entry name" value="Acetyltransf_1"/>
    <property type="match status" value="1"/>
</dbReference>
<dbReference type="PROSITE" id="PS51186">
    <property type="entry name" value="GNAT"/>
    <property type="match status" value="1"/>
</dbReference>
<evidence type="ECO:0000256" key="4">
    <source>
        <dbReference type="ARBA" id="ARBA00017935"/>
    </source>
</evidence>
<evidence type="ECO:0000256" key="7">
    <source>
        <dbReference type="ARBA" id="ARBA00048924"/>
    </source>
</evidence>
<keyword evidence="5 8" id="KW-0808">Transferase</keyword>
<evidence type="ECO:0000259" key="9">
    <source>
        <dbReference type="PROSITE" id="PS51186"/>
    </source>
</evidence>
<comment type="pathway">
    <text evidence="1 8">Amine and polyamine biosynthesis; ectoine biosynthesis; L-ectoine from L-aspartate 4-semialdehyde: step 2/3.</text>
</comment>
<evidence type="ECO:0000313" key="10">
    <source>
        <dbReference type="EMBL" id="KGY09871.1"/>
    </source>
</evidence>
<evidence type="ECO:0000313" key="11">
    <source>
        <dbReference type="Proteomes" id="UP000030451"/>
    </source>
</evidence>
<comment type="caution">
    <text evidence="10">The sequence shown here is derived from an EMBL/GenBank/DDBJ whole genome shotgun (WGS) entry which is preliminary data.</text>
</comment>
<dbReference type="NCBIfam" id="TIGR02406">
    <property type="entry name" value="ectoine_EctA"/>
    <property type="match status" value="1"/>
</dbReference>
<evidence type="ECO:0000256" key="3">
    <source>
        <dbReference type="ARBA" id="ARBA00012355"/>
    </source>
</evidence>
<name>A0A0A5I246_PHOS4</name>
<dbReference type="EMBL" id="JRWP01000004">
    <property type="protein sequence ID" value="KGY09871.1"/>
    <property type="molecule type" value="Genomic_DNA"/>
</dbReference>
<comment type="function">
    <text evidence="8">Catalyzes the acetylation of L-2,4-diaminobutyrate (DABA) to gamma-N-acetyl-alpha,gamma-diaminobutyric acid (ADABA) with acetyl coenzyme A.</text>
</comment>
<dbReference type="RefSeq" id="WP_005469244.1">
    <property type="nucleotide sequence ID" value="NZ_JAVHXF010000066.1"/>
</dbReference>
<dbReference type="AlphaFoldDB" id="A0A0A5I246"/>
<evidence type="ECO:0000256" key="5">
    <source>
        <dbReference type="ARBA" id="ARBA00022679"/>
    </source>
</evidence>
<feature type="domain" description="N-acetyltransferase" evidence="9">
    <location>
        <begin position="25"/>
        <end position="181"/>
    </location>
</feature>
<comment type="similarity">
    <text evidence="2 8">Belongs to the acetyltransferase family. EctA subfamily.</text>
</comment>
<evidence type="ECO:0000256" key="2">
    <source>
        <dbReference type="ARBA" id="ARBA00010712"/>
    </source>
</evidence>
<dbReference type="Gene3D" id="3.40.630.30">
    <property type="match status" value="1"/>
</dbReference>
<dbReference type="GO" id="GO:0033816">
    <property type="term" value="F:diaminobutyrate acetyltransferase activity"/>
    <property type="evidence" value="ECO:0007669"/>
    <property type="project" value="UniProtKB-EC"/>
</dbReference>